<keyword evidence="2" id="KW-1185">Reference proteome</keyword>
<evidence type="ECO:0000313" key="2">
    <source>
        <dbReference type="Proteomes" id="UP000295361"/>
    </source>
</evidence>
<dbReference type="EMBL" id="SNXS01000002">
    <property type="protein sequence ID" value="TDP73107.1"/>
    <property type="molecule type" value="Genomic_DNA"/>
</dbReference>
<protein>
    <submittedName>
        <fullName evidence="1">Uncharacterized protein</fullName>
    </submittedName>
</protein>
<proteinExistence type="predicted"/>
<evidence type="ECO:0000313" key="1">
    <source>
        <dbReference type="EMBL" id="TDP73107.1"/>
    </source>
</evidence>
<dbReference type="AlphaFoldDB" id="A0A4R6QQU4"/>
<dbReference type="InParanoid" id="A0A4R6QQU4"/>
<comment type="caution">
    <text evidence="1">The sequence shown here is derived from an EMBL/GenBank/DDBJ whole genome shotgun (WGS) entry which is preliminary data.</text>
</comment>
<gene>
    <name evidence="1" type="ORF">DES47_102853</name>
</gene>
<dbReference type="Proteomes" id="UP000295361">
    <property type="component" value="Unassembled WGS sequence"/>
</dbReference>
<organism evidence="1 2">
    <name type="scientific">Roseateles toxinivorans</name>
    <dbReference type="NCBI Taxonomy" id="270368"/>
    <lineage>
        <taxon>Bacteria</taxon>
        <taxon>Pseudomonadati</taxon>
        <taxon>Pseudomonadota</taxon>
        <taxon>Betaproteobacteria</taxon>
        <taxon>Burkholderiales</taxon>
        <taxon>Sphaerotilaceae</taxon>
        <taxon>Roseateles</taxon>
    </lineage>
</organism>
<reference evidence="1 2" key="1">
    <citation type="submission" date="2019-03" db="EMBL/GenBank/DDBJ databases">
        <title>Genomic Encyclopedia of Type Strains, Phase IV (KMG-IV): sequencing the most valuable type-strain genomes for metagenomic binning, comparative biology and taxonomic classification.</title>
        <authorList>
            <person name="Goeker M."/>
        </authorList>
    </citation>
    <scope>NUCLEOTIDE SEQUENCE [LARGE SCALE GENOMIC DNA]</scope>
    <source>
        <strain evidence="1 2">DSM 16998</strain>
    </source>
</reference>
<sequence length="54" mass="5964">MHRPGFGGAPLSLTAEEVQQLNAMSAECGGWIVFDDVHEESFVPIKEWKDSQTS</sequence>
<name>A0A4R6QQU4_9BURK</name>
<accession>A0A4R6QQU4</accession>